<dbReference type="Pfam" id="PF05050">
    <property type="entry name" value="Methyltransf_21"/>
    <property type="match status" value="1"/>
</dbReference>
<dbReference type="GO" id="GO:0008168">
    <property type="term" value="F:methyltransferase activity"/>
    <property type="evidence" value="ECO:0007669"/>
    <property type="project" value="UniProtKB-KW"/>
</dbReference>
<feature type="domain" description="Methyltransferase FkbM" evidence="1">
    <location>
        <begin position="140"/>
        <end position="275"/>
    </location>
</feature>
<dbReference type="Proteomes" id="UP001595607">
    <property type="component" value="Unassembled WGS sequence"/>
</dbReference>
<reference evidence="3" key="1">
    <citation type="journal article" date="2019" name="Int. J. Syst. Evol. Microbiol.">
        <title>The Global Catalogue of Microorganisms (GCM) 10K type strain sequencing project: providing services to taxonomists for standard genome sequencing and annotation.</title>
        <authorList>
            <consortium name="The Broad Institute Genomics Platform"/>
            <consortium name="The Broad Institute Genome Sequencing Center for Infectious Disease"/>
            <person name="Wu L."/>
            <person name="Ma J."/>
        </authorList>
    </citation>
    <scope>NUCLEOTIDE SEQUENCE [LARGE SCALE GENOMIC DNA]</scope>
    <source>
        <strain evidence="3">KCTC 22245</strain>
    </source>
</reference>
<sequence length="291" mass="32082">MLENAGATPTAKMMRSVGLVTRYGGKLAKKQAFVVTNAIARNWEKASPQTFKAARAVLRGKDAAQVEDPIPPYGSVVEVDGFRIRIDPRMAKANIRKLMAGKHVLQERKILDLILEPGDRMVELGGGIGMVAIAASRAIGSENVTSFEANPALEEVIRENYRLNNVSPTLRMCMVGPEASSRTFYVAKKFSRSSVYDPDGEDTTAVDVPVVPFNDELMAIKPNVLVIDIQGAEVELIDYADFTGVEKLAIEFHPSMTGVRPILSMRRKLAEQHGFEETHRFGNSFVYRKPS</sequence>
<dbReference type="RefSeq" id="WP_378992670.1">
    <property type="nucleotide sequence ID" value="NZ_JBHRVA010000002.1"/>
</dbReference>
<gene>
    <name evidence="2" type="ORF">ACFONP_06960</name>
</gene>
<protein>
    <submittedName>
        <fullName evidence="2">FkbM family methyltransferase</fullName>
    </submittedName>
</protein>
<name>A0ABV7MAM9_9PROT</name>
<evidence type="ECO:0000313" key="3">
    <source>
        <dbReference type="Proteomes" id="UP001595607"/>
    </source>
</evidence>
<dbReference type="NCBIfam" id="TIGR01444">
    <property type="entry name" value="fkbM_fam"/>
    <property type="match status" value="1"/>
</dbReference>
<dbReference type="GO" id="GO:0032259">
    <property type="term" value="P:methylation"/>
    <property type="evidence" value="ECO:0007669"/>
    <property type="project" value="UniProtKB-KW"/>
</dbReference>
<organism evidence="2 3">
    <name type="scientific">Parvularcula lutaonensis</name>
    <dbReference type="NCBI Taxonomy" id="491923"/>
    <lineage>
        <taxon>Bacteria</taxon>
        <taxon>Pseudomonadati</taxon>
        <taxon>Pseudomonadota</taxon>
        <taxon>Alphaproteobacteria</taxon>
        <taxon>Parvularculales</taxon>
        <taxon>Parvularculaceae</taxon>
        <taxon>Parvularcula</taxon>
    </lineage>
</organism>
<dbReference type="EMBL" id="JBHRVA010000002">
    <property type="protein sequence ID" value="MFC3302469.1"/>
    <property type="molecule type" value="Genomic_DNA"/>
</dbReference>
<dbReference type="InterPro" id="IPR006342">
    <property type="entry name" value="FkbM_mtfrase"/>
</dbReference>
<keyword evidence="2" id="KW-0489">Methyltransferase</keyword>
<evidence type="ECO:0000313" key="2">
    <source>
        <dbReference type="EMBL" id="MFC3302469.1"/>
    </source>
</evidence>
<dbReference type="SUPFAM" id="SSF53335">
    <property type="entry name" value="S-adenosyl-L-methionine-dependent methyltransferases"/>
    <property type="match status" value="1"/>
</dbReference>
<dbReference type="InterPro" id="IPR029063">
    <property type="entry name" value="SAM-dependent_MTases_sf"/>
</dbReference>
<dbReference type="Gene3D" id="3.40.50.150">
    <property type="entry name" value="Vaccinia Virus protein VP39"/>
    <property type="match status" value="1"/>
</dbReference>
<keyword evidence="2" id="KW-0808">Transferase</keyword>
<proteinExistence type="predicted"/>
<accession>A0ABV7MAM9</accession>
<keyword evidence="3" id="KW-1185">Reference proteome</keyword>
<comment type="caution">
    <text evidence="2">The sequence shown here is derived from an EMBL/GenBank/DDBJ whole genome shotgun (WGS) entry which is preliminary data.</text>
</comment>
<evidence type="ECO:0000259" key="1">
    <source>
        <dbReference type="Pfam" id="PF05050"/>
    </source>
</evidence>